<name>A0A178J5V8_9VIBR</name>
<dbReference type="OrthoDB" id="9809746at2"/>
<dbReference type="AlphaFoldDB" id="A0A178J5V8"/>
<dbReference type="RefSeq" id="WP_069668239.1">
    <property type="nucleotide sequence ID" value="NZ_JAPFIM010000015.1"/>
</dbReference>
<keyword evidence="3" id="KW-0413">Isomerase</keyword>
<keyword evidence="1" id="KW-0732">Signal</keyword>
<dbReference type="EMBL" id="JAPFIT010000019">
    <property type="protein sequence ID" value="MDC5741924.1"/>
    <property type="molecule type" value="Genomic_DNA"/>
</dbReference>
<evidence type="ECO:0000313" key="5">
    <source>
        <dbReference type="Proteomes" id="UP001150001"/>
    </source>
</evidence>
<dbReference type="InterPro" id="IPR010706">
    <property type="entry name" value="Fatty_acid_cis-trans_isomerase"/>
</dbReference>
<dbReference type="GO" id="GO:0016853">
    <property type="term" value="F:isomerase activity"/>
    <property type="evidence" value="ECO:0007669"/>
    <property type="project" value="UniProtKB-KW"/>
</dbReference>
<dbReference type="Pfam" id="PF06934">
    <property type="entry name" value="CTI"/>
    <property type="match status" value="1"/>
</dbReference>
<feature type="chain" id="PRO_5044550419" evidence="1">
    <location>
        <begin position="22"/>
        <end position="785"/>
    </location>
</feature>
<dbReference type="EMBL" id="LUAX01000007">
    <property type="protein sequence ID" value="OAM97027.1"/>
    <property type="molecule type" value="Genomic_DNA"/>
</dbReference>
<comment type="caution">
    <text evidence="3">The sequence shown here is derived from an EMBL/GenBank/DDBJ whole genome shotgun (WGS) entry which is preliminary data.</text>
</comment>
<dbReference type="GeneID" id="78077182"/>
<gene>
    <name evidence="3" type="ORF">AZ468_15825</name>
    <name evidence="2" type="ORF">OPW20_17760</name>
</gene>
<protein>
    <submittedName>
        <fullName evidence="3">9-hexadecenoic acid cis-trans isomerase</fullName>
    </submittedName>
    <submittedName>
        <fullName evidence="2">Fatty acid cis/trans isomerase</fullName>
    </submittedName>
</protein>
<reference evidence="3 4" key="1">
    <citation type="submission" date="2016-03" db="EMBL/GenBank/DDBJ databases">
        <title>Draft genome sequence of the Vibrio tubiashii subs. europaeus.</title>
        <authorList>
            <person name="Spinard E."/>
            <person name="Dubert J."/>
            <person name="Nelson D.R."/>
            <person name="Barja J.L."/>
        </authorList>
    </citation>
    <scope>NUCLEOTIDE SEQUENCE [LARGE SCALE GENOMIC DNA]</scope>
    <source>
        <strain evidence="4">PP-638</strain>
        <strain evidence="3">PP2-638</strain>
    </source>
</reference>
<organism evidence="3 4">
    <name type="scientific">Vibrio europaeus</name>
    <dbReference type="NCBI Taxonomy" id="300876"/>
    <lineage>
        <taxon>Bacteria</taxon>
        <taxon>Pseudomonadati</taxon>
        <taxon>Pseudomonadota</taxon>
        <taxon>Gammaproteobacteria</taxon>
        <taxon>Vibrionales</taxon>
        <taxon>Vibrionaceae</taxon>
        <taxon>Vibrio</taxon>
        <taxon>Vibrio oreintalis group</taxon>
    </lineage>
</organism>
<dbReference type="PROSITE" id="PS51257">
    <property type="entry name" value="PROKAR_LIPOPROTEIN"/>
    <property type="match status" value="1"/>
</dbReference>
<dbReference type="Proteomes" id="UP001150001">
    <property type="component" value="Unassembled WGS sequence"/>
</dbReference>
<evidence type="ECO:0000313" key="2">
    <source>
        <dbReference type="EMBL" id="MDC5741924.1"/>
    </source>
</evidence>
<evidence type="ECO:0000256" key="1">
    <source>
        <dbReference type="SAM" id="SignalP"/>
    </source>
</evidence>
<accession>A0A178J5V8</accession>
<sequence>MNLRTFLMMAVVLTFAGCATYAGLNYDQLFGEPNVQERRTDLNSAESDFFLAEVKPILDKRCVVCHACYDAPCQLKMSSVEGIDRGSSKELIYQGTRLTAATPHRLFEDAQTTQEWRELGFNPILNERVQNPTANLEAGLVARMLMQKEAHPLPDQVQLEGFDFSVDRSQVCPTIEEYDQYLQDYPTWGMPYGMPNLASNEYSTLISWLQDGATMNQPLPLTSAQAQLVSEYEALLNKSTRKVQLAARYIYEHLFLSHLYFSNLNEQHPRFFTLVRSTTPPGQPVKRIATRRPYDDPGVSRVYYRLIPEQGTIVDKTHMPFALNEERINDWKEWFIDADYDVAKLPDYTPEVAANPMTAFIDIPVKARFKFMLDNSQNTINAFIKGPVCRGQLALNVINDRFWVFFLDPGKADIPEVNEFYRAQADNLKLPGELESNTLPVTNWVSYSRQQARYLQAKSDFINQWFEGGKHLTTDVIWTGEGTNQNAALTVFRHFDSASVVQGLVGTPPKTAWVLDYALIERIHYLLVAGFDVYGNFGHQLMTRMFMDFLRLEGESNFVALLPREMRHKEHSSWYKDQSAQLSDFLQRNVKPFDQPTQVPYQTDAPKAELYDILQTQLAPVLTNRFKIEQTGMKQENEQLLRSIDNIKGKGLIYLPQIMMLMIESDSGKEQLYTLLHNNAHTNISSLFDEESNRDPANDDLTLVRGVIGSYPAAYLSLKEQQVPKLVEMLKNISSEEDYVKLLDTFAIRRSSDQFWPFSDKIHAWYQEDQPIEFGLLDYNRFENR</sequence>
<dbReference type="Proteomes" id="UP000094761">
    <property type="component" value="Unassembled WGS sequence"/>
</dbReference>
<feature type="signal peptide" evidence="1">
    <location>
        <begin position="1"/>
        <end position="21"/>
    </location>
</feature>
<proteinExistence type="predicted"/>
<keyword evidence="5" id="KW-1185">Reference proteome</keyword>
<evidence type="ECO:0000313" key="3">
    <source>
        <dbReference type="EMBL" id="OAM97027.1"/>
    </source>
</evidence>
<evidence type="ECO:0000313" key="4">
    <source>
        <dbReference type="Proteomes" id="UP000094761"/>
    </source>
</evidence>
<reference evidence="2" key="2">
    <citation type="submission" date="2022-11" db="EMBL/GenBank/DDBJ databases">
        <title>Role of the vibriolysin VemA secreted by the emergent pathogen Vibrio europaeus in the colonization of Manila clam mucus.</title>
        <authorList>
            <person name="Martinez C."/>
            <person name="Rodriguez S."/>
            <person name="Vences A."/>
            <person name="Barja J.L."/>
            <person name="Toranzo A.E."/>
            <person name="Dubert J."/>
        </authorList>
    </citation>
    <scope>NUCLEOTIDE SEQUENCE</scope>
    <source>
        <strain evidence="2">3454</strain>
    </source>
</reference>